<reference evidence="2" key="1">
    <citation type="journal article" date="2022" name="bioRxiv">
        <title>Sequencing and chromosome-scale assembly of the giantPleurodeles waltlgenome.</title>
        <authorList>
            <person name="Brown T."/>
            <person name="Elewa A."/>
            <person name="Iarovenko S."/>
            <person name="Subramanian E."/>
            <person name="Araus A.J."/>
            <person name="Petzold A."/>
            <person name="Susuki M."/>
            <person name="Suzuki K.-i.T."/>
            <person name="Hayashi T."/>
            <person name="Toyoda A."/>
            <person name="Oliveira C."/>
            <person name="Osipova E."/>
            <person name="Leigh N.D."/>
            <person name="Simon A."/>
            <person name="Yun M.H."/>
        </authorList>
    </citation>
    <scope>NUCLEOTIDE SEQUENCE</scope>
    <source>
        <strain evidence="2">20211129_DDA</strain>
        <tissue evidence="2">Liver</tissue>
    </source>
</reference>
<protein>
    <submittedName>
        <fullName evidence="2">Uncharacterized protein</fullName>
    </submittedName>
</protein>
<sequence>MPRLVWGPGGDRDVDPARSRADQRSWLPLPASMYGGTPPQWAVTEKCCGGAPVGAAPRGGACYRRPT</sequence>
<name>A0AAV7PU22_PLEWA</name>
<proteinExistence type="predicted"/>
<evidence type="ECO:0000256" key="1">
    <source>
        <dbReference type="SAM" id="MobiDB-lite"/>
    </source>
</evidence>
<dbReference type="AlphaFoldDB" id="A0AAV7PU22"/>
<dbReference type="EMBL" id="JANPWB010000011">
    <property type="protein sequence ID" value="KAJ1129223.1"/>
    <property type="molecule type" value="Genomic_DNA"/>
</dbReference>
<gene>
    <name evidence="2" type="ORF">NDU88_007594</name>
</gene>
<evidence type="ECO:0000313" key="3">
    <source>
        <dbReference type="Proteomes" id="UP001066276"/>
    </source>
</evidence>
<dbReference type="Proteomes" id="UP001066276">
    <property type="component" value="Chromosome 7"/>
</dbReference>
<feature type="compositionally biased region" description="Basic and acidic residues" evidence="1">
    <location>
        <begin position="10"/>
        <end position="21"/>
    </location>
</feature>
<accession>A0AAV7PU22</accession>
<comment type="caution">
    <text evidence="2">The sequence shown here is derived from an EMBL/GenBank/DDBJ whole genome shotgun (WGS) entry which is preliminary data.</text>
</comment>
<keyword evidence="3" id="KW-1185">Reference proteome</keyword>
<feature type="region of interest" description="Disordered" evidence="1">
    <location>
        <begin position="1"/>
        <end position="21"/>
    </location>
</feature>
<evidence type="ECO:0000313" key="2">
    <source>
        <dbReference type="EMBL" id="KAJ1129223.1"/>
    </source>
</evidence>
<organism evidence="2 3">
    <name type="scientific">Pleurodeles waltl</name>
    <name type="common">Iberian ribbed newt</name>
    <dbReference type="NCBI Taxonomy" id="8319"/>
    <lineage>
        <taxon>Eukaryota</taxon>
        <taxon>Metazoa</taxon>
        <taxon>Chordata</taxon>
        <taxon>Craniata</taxon>
        <taxon>Vertebrata</taxon>
        <taxon>Euteleostomi</taxon>
        <taxon>Amphibia</taxon>
        <taxon>Batrachia</taxon>
        <taxon>Caudata</taxon>
        <taxon>Salamandroidea</taxon>
        <taxon>Salamandridae</taxon>
        <taxon>Pleurodelinae</taxon>
        <taxon>Pleurodeles</taxon>
    </lineage>
</organism>